<dbReference type="Proteomes" id="UP000775129">
    <property type="component" value="Unassembled WGS sequence"/>
</dbReference>
<name>A0A921GPK4_9MICO</name>
<dbReference type="Pfam" id="PF13761">
    <property type="entry name" value="DUF4166"/>
    <property type="match status" value="1"/>
</dbReference>
<reference evidence="2" key="1">
    <citation type="journal article" date="2021" name="PeerJ">
        <title>Extensive microbial diversity within the chicken gut microbiome revealed by metagenomics and culture.</title>
        <authorList>
            <person name="Gilroy R."/>
            <person name="Ravi A."/>
            <person name="Getino M."/>
            <person name="Pursley I."/>
            <person name="Horton D.L."/>
            <person name="Alikhan N.F."/>
            <person name="Baker D."/>
            <person name="Gharbi K."/>
            <person name="Hall N."/>
            <person name="Watson M."/>
            <person name="Adriaenssens E.M."/>
            <person name="Foster-Nyarko E."/>
            <person name="Jarju S."/>
            <person name="Secka A."/>
            <person name="Antonio M."/>
            <person name="Oren A."/>
            <person name="Chaudhuri R.R."/>
            <person name="La Ragione R."/>
            <person name="Hildebrand F."/>
            <person name="Pallen M.J."/>
        </authorList>
    </citation>
    <scope>NUCLEOTIDE SEQUENCE</scope>
    <source>
        <strain evidence="2">1647</strain>
    </source>
</reference>
<evidence type="ECO:0000259" key="1">
    <source>
        <dbReference type="Pfam" id="PF13761"/>
    </source>
</evidence>
<sequence>MADQDGPYRQALGERAAALHPRLESYFSPLPPGRVGRGHGVLTRIGSRRPLRVLMRPFQARGALYAGWDEDVPFEVTNRGQDGAVVAERRFHLPGGDWVMRDRVALAGEGAVEDLIGAPPALSAVFEVEVERGALVLRSRSTTVRLSRLRLRIPRPVAPRIHLEERFVDELDRQQVSLSVDLPVLGRIYEYRGTFVHHIEEEP</sequence>
<reference evidence="2" key="2">
    <citation type="submission" date="2021-09" db="EMBL/GenBank/DDBJ databases">
        <authorList>
            <person name="Gilroy R."/>
        </authorList>
    </citation>
    <scope>NUCLEOTIDE SEQUENCE</scope>
    <source>
        <strain evidence="2">1647</strain>
    </source>
</reference>
<feature type="domain" description="DUF4166" evidence="1">
    <location>
        <begin position="19"/>
        <end position="195"/>
    </location>
</feature>
<evidence type="ECO:0000313" key="2">
    <source>
        <dbReference type="EMBL" id="HJF50580.1"/>
    </source>
</evidence>
<dbReference type="EMBL" id="DYWO01000374">
    <property type="protein sequence ID" value="HJF50580.1"/>
    <property type="molecule type" value="Genomic_DNA"/>
</dbReference>
<evidence type="ECO:0000313" key="3">
    <source>
        <dbReference type="Proteomes" id="UP000775129"/>
    </source>
</evidence>
<protein>
    <submittedName>
        <fullName evidence="2">DUF4166 domain-containing protein</fullName>
    </submittedName>
</protein>
<comment type="caution">
    <text evidence="2">The sequence shown here is derived from an EMBL/GenBank/DDBJ whole genome shotgun (WGS) entry which is preliminary data.</text>
</comment>
<organism evidence="2 3">
    <name type="scientific">Brachybacterium paraconglomeratum</name>
    <dbReference type="NCBI Taxonomy" id="173362"/>
    <lineage>
        <taxon>Bacteria</taxon>
        <taxon>Bacillati</taxon>
        <taxon>Actinomycetota</taxon>
        <taxon>Actinomycetes</taxon>
        <taxon>Micrococcales</taxon>
        <taxon>Dermabacteraceae</taxon>
        <taxon>Brachybacterium</taxon>
    </lineage>
</organism>
<dbReference type="InterPro" id="IPR025311">
    <property type="entry name" value="DUF4166"/>
</dbReference>
<accession>A0A921GPK4</accession>
<proteinExistence type="predicted"/>
<gene>
    <name evidence="2" type="ORF">K8W24_12450</name>
</gene>
<dbReference type="AlphaFoldDB" id="A0A921GPK4"/>